<protein>
    <submittedName>
        <fullName evidence="1">Uncharacterized protein</fullName>
    </submittedName>
</protein>
<dbReference type="Proteomes" id="UP000265916">
    <property type="component" value="Unassembled WGS sequence"/>
</dbReference>
<accession>A0A3A1YLZ7</accession>
<name>A0A3A1YLZ7_9GAMM</name>
<gene>
    <name evidence="1" type="ORF">CKF58_02410</name>
</gene>
<evidence type="ECO:0000313" key="2">
    <source>
        <dbReference type="Proteomes" id="UP000265916"/>
    </source>
</evidence>
<sequence length="221" mass="25765">MAINAKILDNGYLAQSKDALSAYVHSRIVEEFPFLQQNAEAKVVLRTLIYDLATKRRDPKYAVAWLAQNFADKSLYDQAYLPIENPEDPAYGRTYNMFKLLLADIYQFIRGMEEDEQAEYLKRFESFGIYDSMSRLLANFVYFDLIILKMLSYFYPQVDFKEAAPVVLSQEQVDYLRAALQTYLEQNIPLVNDKGLQLNTEVIFKYFAKHPTELFKSPDPE</sequence>
<dbReference type="RefSeq" id="WP_119530501.1">
    <property type="nucleotide sequence ID" value="NZ_JBHSSP010000002.1"/>
</dbReference>
<dbReference type="AlphaFoldDB" id="A0A3A1YLZ7"/>
<dbReference type="OrthoDB" id="5674343at2"/>
<keyword evidence="2" id="KW-1185">Reference proteome</keyword>
<evidence type="ECO:0000313" key="1">
    <source>
        <dbReference type="EMBL" id="RIY39313.1"/>
    </source>
</evidence>
<proteinExistence type="predicted"/>
<organism evidence="1 2">
    <name type="scientific">Psittacicella hinzii</name>
    <dbReference type="NCBI Taxonomy" id="2028575"/>
    <lineage>
        <taxon>Bacteria</taxon>
        <taxon>Pseudomonadati</taxon>
        <taxon>Pseudomonadota</taxon>
        <taxon>Gammaproteobacteria</taxon>
        <taxon>Pasteurellales</taxon>
        <taxon>Psittacicellaceae</taxon>
        <taxon>Psittacicella</taxon>
    </lineage>
</organism>
<comment type="caution">
    <text evidence="1">The sequence shown here is derived from an EMBL/GenBank/DDBJ whole genome shotgun (WGS) entry which is preliminary data.</text>
</comment>
<reference evidence="1 2" key="1">
    <citation type="submission" date="2017-08" db="EMBL/GenBank/DDBJ databases">
        <title>Reclassification of Bisgaard taxon 37 and 44.</title>
        <authorList>
            <person name="Christensen H."/>
        </authorList>
    </citation>
    <scope>NUCLEOTIDE SEQUENCE [LARGE SCALE GENOMIC DNA]</scope>
    <source>
        <strain evidence="1 2">111</strain>
    </source>
</reference>
<dbReference type="EMBL" id="NRJG01000035">
    <property type="protein sequence ID" value="RIY39313.1"/>
    <property type="molecule type" value="Genomic_DNA"/>
</dbReference>